<dbReference type="Proteomes" id="UP001497497">
    <property type="component" value="Unassembled WGS sequence"/>
</dbReference>
<dbReference type="PROSITE" id="PS00018">
    <property type="entry name" value="EF_HAND_1"/>
    <property type="match status" value="2"/>
</dbReference>
<dbReference type="EMBL" id="CAXITT010000209">
    <property type="protein sequence ID" value="CAL1535722.1"/>
    <property type="molecule type" value="Genomic_DNA"/>
</dbReference>
<protein>
    <recommendedName>
        <fullName evidence="3">EF-hand domain-containing protein</fullName>
    </recommendedName>
</protein>
<feature type="region of interest" description="Disordered" evidence="2">
    <location>
        <begin position="1"/>
        <end position="210"/>
    </location>
</feature>
<dbReference type="AlphaFoldDB" id="A0AAV2HPV1"/>
<reference evidence="4 5" key="1">
    <citation type="submission" date="2024-04" db="EMBL/GenBank/DDBJ databases">
        <authorList>
            <consortium name="Genoscope - CEA"/>
            <person name="William W."/>
        </authorList>
    </citation>
    <scope>NUCLEOTIDE SEQUENCE [LARGE SCALE GENOMIC DNA]</scope>
</reference>
<evidence type="ECO:0000313" key="4">
    <source>
        <dbReference type="EMBL" id="CAL1535722.1"/>
    </source>
</evidence>
<keyword evidence="5" id="KW-1185">Reference proteome</keyword>
<dbReference type="SUPFAM" id="SSF47473">
    <property type="entry name" value="EF-hand"/>
    <property type="match status" value="1"/>
</dbReference>
<name>A0AAV2HPV1_LYMST</name>
<dbReference type="SMART" id="SM00054">
    <property type="entry name" value="EFh"/>
    <property type="match status" value="2"/>
</dbReference>
<sequence length="365" mass="38976">MADTDSDPHDVKGEEAETEEEAENNVEVGGGDGKAADDEEDADDATAEPGDEPDADEDAEKQDGNLQDDDADGKVDDQEQPPEDGTPAGDDDQAGNAENEADGPPDENAGVSPTADEGRDQEGKTSPTQDGGPPEEEAGEEDIDNQGAADDAGVGDEVAADDGGVGDEGAGDDGGEEDEGVGDEGAAVDDDAGEKEEDKVNGAPTLTDEQRARCRQLFDRQAVNGRLDIKGFKTLFRLMGEVLSSSDAEQMFEEGDKDDNGTIEFDEFSRLYALYSQEEDTRKRAMMESIEKLFPSNGDQQLELKKVEQVLLKLQHPGLDLRLSKEKSDLCPEDIKSLVRAMDADGSGKISKQEFVDTLCQHIEG</sequence>
<feature type="compositionally biased region" description="Basic and acidic residues" evidence="2">
    <location>
        <begin position="1"/>
        <end position="15"/>
    </location>
</feature>
<dbReference type="InterPro" id="IPR002048">
    <property type="entry name" value="EF_hand_dom"/>
</dbReference>
<accession>A0AAV2HPV1</accession>
<dbReference type="Pfam" id="PF13833">
    <property type="entry name" value="EF-hand_8"/>
    <property type="match status" value="1"/>
</dbReference>
<feature type="compositionally biased region" description="Acidic residues" evidence="2">
    <location>
        <begin position="169"/>
        <end position="195"/>
    </location>
</feature>
<evidence type="ECO:0000256" key="2">
    <source>
        <dbReference type="SAM" id="MobiDB-lite"/>
    </source>
</evidence>
<feature type="domain" description="EF-hand" evidence="3">
    <location>
        <begin position="330"/>
        <end position="365"/>
    </location>
</feature>
<feature type="compositionally biased region" description="Low complexity" evidence="2">
    <location>
        <begin position="147"/>
        <end position="157"/>
    </location>
</feature>
<evidence type="ECO:0000313" key="5">
    <source>
        <dbReference type="Proteomes" id="UP001497497"/>
    </source>
</evidence>
<dbReference type="PROSITE" id="PS50222">
    <property type="entry name" value="EF_HAND_2"/>
    <property type="match status" value="2"/>
</dbReference>
<dbReference type="GO" id="GO:0005509">
    <property type="term" value="F:calcium ion binding"/>
    <property type="evidence" value="ECO:0007669"/>
    <property type="project" value="InterPro"/>
</dbReference>
<feature type="compositionally biased region" description="Acidic residues" evidence="2">
    <location>
        <begin position="89"/>
        <end position="105"/>
    </location>
</feature>
<feature type="compositionally biased region" description="Acidic residues" evidence="2">
    <location>
        <begin position="133"/>
        <end position="144"/>
    </location>
</feature>
<keyword evidence="1" id="KW-0106">Calcium</keyword>
<comment type="caution">
    <text evidence="4">The sequence shown here is derived from an EMBL/GenBank/DDBJ whole genome shotgun (WGS) entry which is preliminary data.</text>
</comment>
<gene>
    <name evidence="4" type="ORF">GSLYS_00009682001</name>
</gene>
<evidence type="ECO:0000259" key="3">
    <source>
        <dbReference type="PROSITE" id="PS50222"/>
    </source>
</evidence>
<dbReference type="CDD" id="cd00051">
    <property type="entry name" value="EFh"/>
    <property type="match status" value="1"/>
</dbReference>
<dbReference type="InterPro" id="IPR011992">
    <property type="entry name" value="EF-hand-dom_pair"/>
</dbReference>
<feature type="compositionally biased region" description="Acidic residues" evidence="2">
    <location>
        <begin position="37"/>
        <end position="71"/>
    </location>
</feature>
<dbReference type="Pfam" id="PF13202">
    <property type="entry name" value="EF-hand_5"/>
    <property type="match status" value="1"/>
</dbReference>
<dbReference type="Gene3D" id="1.10.238.10">
    <property type="entry name" value="EF-hand"/>
    <property type="match status" value="1"/>
</dbReference>
<evidence type="ECO:0000256" key="1">
    <source>
        <dbReference type="ARBA" id="ARBA00022837"/>
    </source>
</evidence>
<organism evidence="4 5">
    <name type="scientific">Lymnaea stagnalis</name>
    <name type="common">Great pond snail</name>
    <name type="synonym">Helix stagnalis</name>
    <dbReference type="NCBI Taxonomy" id="6523"/>
    <lineage>
        <taxon>Eukaryota</taxon>
        <taxon>Metazoa</taxon>
        <taxon>Spiralia</taxon>
        <taxon>Lophotrochozoa</taxon>
        <taxon>Mollusca</taxon>
        <taxon>Gastropoda</taxon>
        <taxon>Heterobranchia</taxon>
        <taxon>Euthyneura</taxon>
        <taxon>Panpulmonata</taxon>
        <taxon>Hygrophila</taxon>
        <taxon>Lymnaeoidea</taxon>
        <taxon>Lymnaeidae</taxon>
        <taxon>Lymnaea</taxon>
    </lineage>
</organism>
<feature type="domain" description="EF-hand" evidence="3">
    <location>
        <begin position="243"/>
        <end position="278"/>
    </location>
</feature>
<dbReference type="InterPro" id="IPR018247">
    <property type="entry name" value="EF_Hand_1_Ca_BS"/>
</dbReference>
<proteinExistence type="predicted"/>